<name>A0A6C0IGV5_9ZZZZ</name>
<sequence length="174" mass="20659">MFSIVSTRYNDTTWQENINYRKKHNYDGCIYGAPHMLSNKILVDSLVFVVEMNNSLNRIEGIGLMRNNIRLDKYMGVYTDGNFNRYVYKGNYHIDRELIVRNNSDLVDVFDYILFKEKTHLKRGAGFTTIPEKLLKHKRCQNTDIKKEVKNLFIHIFGNEFNIEEFETNEKTEN</sequence>
<dbReference type="AlphaFoldDB" id="A0A6C0IGV5"/>
<proteinExistence type="predicted"/>
<evidence type="ECO:0000313" key="1">
    <source>
        <dbReference type="EMBL" id="QHT92029.1"/>
    </source>
</evidence>
<dbReference type="EMBL" id="MN740174">
    <property type="protein sequence ID" value="QHT92029.1"/>
    <property type="molecule type" value="Genomic_DNA"/>
</dbReference>
<reference evidence="1" key="1">
    <citation type="journal article" date="2020" name="Nature">
        <title>Giant virus diversity and host interactions through global metagenomics.</title>
        <authorList>
            <person name="Schulz F."/>
            <person name="Roux S."/>
            <person name="Paez-Espino D."/>
            <person name="Jungbluth S."/>
            <person name="Walsh D.A."/>
            <person name="Denef V.J."/>
            <person name="McMahon K.D."/>
            <person name="Konstantinidis K.T."/>
            <person name="Eloe-Fadrosh E.A."/>
            <person name="Kyrpides N.C."/>
            <person name="Woyke T."/>
        </authorList>
    </citation>
    <scope>NUCLEOTIDE SEQUENCE</scope>
    <source>
        <strain evidence="1">GVMAG-M-3300023184-86</strain>
    </source>
</reference>
<organism evidence="1">
    <name type="scientific">viral metagenome</name>
    <dbReference type="NCBI Taxonomy" id="1070528"/>
    <lineage>
        <taxon>unclassified sequences</taxon>
        <taxon>metagenomes</taxon>
        <taxon>organismal metagenomes</taxon>
    </lineage>
</organism>
<protein>
    <submittedName>
        <fullName evidence="1">Uncharacterized protein</fullName>
    </submittedName>
</protein>
<accession>A0A6C0IGV5</accession>